<dbReference type="InterPro" id="IPR002123">
    <property type="entry name" value="Plipid/glycerol_acylTrfase"/>
</dbReference>
<name>A0A3M2M739_9ACTN</name>
<evidence type="ECO:0000256" key="2">
    <source>
        <dbReference type="ARBA" id="ARBA00023315"/>
    </source>
</evidence>
<keyword evidence="1 4" id="KW-0808">Transferase</keyword>
<protein>
    <submittedName>
        <fullName evidence="4">1-acyl-sn-glycerol-3-phosphate acyltransferase</fullName>
    </submittedName>
</protein>
<dbReference type="RefSeq" id="WP_122194654.1">
    <property type="nucleotide sequence ID" value="NZ_JBHSKC010000004.1"/>
</dbReference>
<dbReference type="Pfam" id="PF01553">
    <property type="entry name" value="Acyltransferase"/>
    <property type="match status" value="1"/>
</dbReference>
<dbReference type="GO" id="GO:0003841">
    <property type="term" value="F:1-acylglycerol-3-phosphate O-acyltransferase activity"/>
    <property type="evidence" value="ECO:0007669"/>
    <property type="project" value="TreeGrafter"/>
</dbReference>
<keyword evidence="2 4" id="KW-0012">Acyltransferase</keyword>
<proteinExistence type="predicted"/>
<dbReference type="SMART" id="SM00563">
    <property type="entry name" value="PlsC"/>
    <property type="match status" value="1"/>
</dbReference>
<evidence type="ECO:0000259" key="3">
    <source>
        <dbReference type="SMART" id="SM00563"/>
    </source>
</evidence>
<reference evidence="4 5" key="1">
    <citation type="submission" date="2018-10" db="EMBL/GenBank/DDBJ databases">
        <title>Isolation from soil.</title>
        <authorList>
            <person name="Hu J."/>
        </authorList>
    </citation>
    <scope>NUCLEOTIDE SEQUENCE [LARGE SCALE GENOMIC DNA]</scope>
    <source>
        <strain evidence="4 5">NEAU-Ht49</strain>
    </source>
</reference>
<accession>A0A3M2M739</accession>
<sequence length="225" mass="24573">MDPERLVYPLAKHVLLGPALRVAFRPQVTGLHHVPRSGPVILAANHLAVWDSLVLPLVVPRQVFFLGKHEYFTRPGRLGRAQAACFRGVGAIAVDRAGGRAAVAAMDASADVLRRGEVFALHPEGTRSPDGRLYRGHTGVGRLALRTGAPVVPVGILGTDRVQPRGQKLPKPGRVEVRFGEPLEFTGTERNREDVRFATDQVMQAIQKLSGQEYVESYAPMRLRG</sequence>
<keyword evidence="5" id="KW-1185">Reference proteome</keyword>
<evidence type="ECO:0000256" key="1">
    <source>
        <dbReference type="ARBA" id="ARBA00022679"/>
    </source>
</evidence>
<dbReference type="AlphaFoldDB" id="A0A3M2M739"/>
<dbReference type="GO" id="GO:0006654">
    <property type="term" value="P:phosphatidic acid biosynthetic process"/>
    <property type="evidence" value="ECO:0007669"/>
    <property type="project" value="TreeGrafter"/>
</dbReference>
<comment type="caution">
    <text evidence="4">The sequence shown here is derived from an EMBL/GenBank/DDBJ whole genome shotgun (WGS) entry which is preliminary data.</text>
</comment>
<dbReference type="GO" id="GO:0005886">
    <property type="term" value="C:plasma membrane"/>
    <property type="evidence" value="ECO:0007669"/>
    <property type="project" value="TreeGrafter"/>
</dbReference>
<organism evidence="4 5">
    <name type="scientific">Actinomadura harenae</name>
    <dbReference type="NCBI Taxonomy" id="2483351"/>
    <lineage>
        <taxon>Bacteria</taxon>
        <taxon>Bacillati</taxon>
        <taxon>Actinomycetota</taxon>
        <taxon>Actinomycetes</taxon>
        <taxon>Streptosporangiales</taxon>
        <taxon>Thermomonosporaceae</taxon>
        <taxon>Actinomadura</taxon>
    </lineage>
</organism>
<dbReference type="OrthoDB" id="9806008at2"/>
<feature type="domain" description="Phospholipid/glycerol acyltransferase" evidence="3">
    <location>
        <begin position="40"/>
        <end position="159"/>
    </location>
</feature>
<dbReference type="PANTHER" id="PTHR10434">
    <property type="entry name" value="1-ACYL-SN-GLYCEROL-3-PHOSPHATE ACYLTRANSFERASE"/>
    <property type="match status" value="1"/>
</dbReference>
<evidence type="ECO:0000313" key="4">
    <source>
        <dbReference type="EMBL" id="RMI44345.1"/>
    </source>
</evidence>
<dbReference type="PANTHER" id="PTHR10434:SF11">
    <property type="entry name" value="1-ACYL-SN-GLYCEROL-3-PHOSPHATE ACYLTRANSFERASE"/>
    <property type="match status" value="1"/>
</dbReference>
<gene>
    <name evidence="4" type="ORF">EBO15_13185</name>
</gene>
<evidence type="ECO:0000313" key="5">
    <source>
        <dbReference type="Proteomes" id="UP000282674"/>
    </source>
</evidence>
<dbReference type="SUPFAM" id="SSF69593">
    <property type="entry name" value="Glycerol-3-phosphate (1)-acyltransferase"/>
    <property type="match status" value="1"/>
</dbReference>
<dbReference type="CDD" id="cd07989">
    <property type="entry name" value="LPLAT_AGPAT-like"/>
    <property type="match status" value="1"/>
</dbReference>
<dbReference type="Proteomes" id="UP000282674">
    <property type="component" value="Unassembled WGS sequence"/>
</dbReference>
<dbReference type="EMBL" id="RFFG01000019">
    <property type="protein sequence ID" value="RMI44345.1"/>
    <property type="molecule type" value="Genomic_DNA"/>
</dbReference>